<reference evidence="3 4" key="1">
    <citation type="journal article" date="2016" name="Nat. Commun.">
        <title>Thousands of microbial genomes shed light on interconnected biogeochemical processes in an aquifer system.</title>
        <authorList>
            <person name="Anantharaman K."/>
            <person name="Brown C.T."/>
            <person name="Hug L.A."/>
            <person name="Sharon I."/>
            <person name="Castelle C.J."/>
            <person name="Probst A.J."/>
            <person name="Thomas B.C."/>
            <person name="Singh A."/>
            <person name="Wilkins M.J."/>
            <person name="Karaoz U."/>
            <person name="Brodie E.L."/>
            <person name="Williams K.H."/>
            <person name="Hubbard S.S."/>
            <person name="Banfield J.F."/>
        </authorList>
    </citation>
    <scope>NUCLEOTIDE SEQUENCE [LARGE SCALE GENOMIC DNA]</scope>
</reference>
<feature type="region of interest" description="Disordered" evidence="1">
    <location>
        <begin position="73"/>
        <end position="101"/>
    </location>
</feature>
<organism evidence="3 4">
    <name type="scientific">Candidatus Curtissbacteria bacterium RIFCSPLOWO2_01_FULL_42_50</name>
    <dbReference type="NCBI Taxonomy" id="1797730"/>
    <lineage>
        <taxon>Bacteria</taxon>
        <taxon>Candidatus Curtissiibacteriota</taxon>
    </lineage>
</organism>
<dbReference type="Proteomes" id="UP000177039">
    <property type="component" value="Unassembled WGS sequence"/>
</dbReference>
<dbReference type="Gene3D" id="1.50.10.10">
    <property type="match status" value="1"/>
</dbReference>
<dbReference type="AlphaFoldDB" id="A0A1F5H4J5"/>
<dbReference type="Pfam" id="PF22422">
    <property type="entry name" value="MGH1-like_GH"/>
    <property type="match status" value="1"/>
</dbReference>
<dbReference type="InterPro" id="IPR008928">
    <property type="entry name" value="6-hairpin_glycosidase_sf"/>
</dbReference>
<dbReference type="InterPro" id="IPR054491">
    <property type="entry name" value="MGH1-like_GH"/>
</dbReference>
<gene>
    <name evidence="3" type="ORF">A3B54_01230</name>
</gene>
<dbReference type="EMBL" id="MFBT01000027">
    <property type="protein sequence ID" value="OGD98954.1"/>
    <property type="molecule type" value="Genomic_DNA"/>
</dbReference>
<feature type="compositionally biased region" description="Basic and acidic residues" evidence="1">
    <location>
        <begin position="92"/>
        <end position="101"/>
    </location>
</feature>
<comment type="caution">
    <text evidence="3">The sequence shown here is derived from an EMBL/GenBank/DDBJ whole genome shotgun (WGS) entry which is preliminary data.</text>
</comment>
<dbReference type="SUPFAM" id="SSF48208">
    <property type="entry name" value="Six-hairpin glycosidases"/>
    <property type="match status" value="1"/>
</dbReference>
<evidence type="ECO:0000313" key="4">
    <source>
        <dbReference type="Proteomes" id="UP000177039"/>
    </source>
</evidence>
<dbReference type="GO" id="GO:0005975">
    <property type="term" value="P:carbohydrate metabolic process"/>
    <property type="evidence" value="ECO:0007669"/>
    <property type="project" value="InterPro"/>
</dbReference>
<name>A0A1F5H4J5_9BACT</name>
<evidence type="ECO:0000259" key="2">
    <source>
        <dbReference type="Pfam" id="PF22422"/>
    </source>
</evidence>
<proteinExistence type="predicted"/>
<feature type="compositionally biased region" description="Polar residues" evidence="1">
    <location>
        <begin position="73"/>
        <end position="88"/>
    </location>
</feature>
<sequence length="409" mass="46252">MTPETVVAIRKKAVGYLLSSITEKGIPAAVEGRFRNVIFTRDYAISGLLLLEKPQNGELPLLLDGIRRSLETSASHQGTRFNPVTSETPGEMPHEIHDKDSPQDRLAEIKDNGGPVVEVNGHLEMVTYWARDANALWNSLFSRYVQATRDWSFRDRLWPNFVASQRWLMKYGDIDGDLLIEGLHNQWWKDSETALVDEGGRKPIDPIAALDVNSFASLSDLESAWLYESKENYATAQALRIRALKRRELINQLFWMEDMRLFAPALDAEKKPIRIATSDSVFPLWVGIADKQRAQINIGRLMEPDLLTLWGLRTRSRNSSQYDQDQYQNGPVWYQLAAIAAAACEKYGMKQETVVFDEAVFRAARELGFPELSGVDDQNNVFSYKEKGVPVACNLQTWVLGGVLNRTAS</sequence>
<feature type="domain" description="Mannosylglycerate hydrolase MGH1-like glycoside hydrolase" evidence="2">
    <location>
        <begin position="90"/>
        <end position="367"/>
    </location>
</feature>
<evidence type="ECO:0000313" key="3">
    <source>
        <dbReference type="EMBL" id="OGD98954.1"/>
    </source>
</evidence>
<accession>A0A1F5H4J5</accession>
<protein>
    <recommendedName>
        <fullName evidence="2">Mannosylglycerate hydrolase MGH1-like glycoside hydrolase domain-containing protein</fullName>
    </recommendedName>
</protein>
<dbReference type="InterPro" id="IPR012341">
    <property type="entry name" value="6hp_glycosidase-like_sf"/>
</dbReference>
<evidence type="ECO:0000256" key="1">
    <source>
        <dbReference type="SAM" id="MobiDB-lite"/>
    </source>
</evidence>